<feature type="domain" description="BON" evidence="1">
    <location>
        <begin position="431"/>
        <end position="498"/>
    </location>
</feature>
<feature type="domain" description="BON" evidence="1">
    <location>
        <begin position="357"/>
        <end position="425"/>
    </location>
</feature>
<dbReference type="PANTHER" id="PTHR34606:SF15">
    <property type="entry name" value="BON DOMAIN-CONTAINING PROTEIN"/>
    <property type="match status" value="1"/>
</dbReference>
<proteinExistence type="predicted"/>
<name>A0ABU3KBP9_9BACT</name>
<protein>
    <submittedName>
        <fullName evidence="2">BON domain-containing protein</fullName>
    </submittedName>
</protein>
<dbReference type="Pfam" id="PF04972">
    <property type="entry name" value="BON"/>
    <property type="match status" value="6"/>
</dbReference>
<feature type="domain" description="BON" evidence="1">
    <location>
        <begin position="128"/>
        <end position="196"/>
    </location>
</feature>
<dbReference type="PROSITE" id="PS50914">
    <property type="entry name" value="BON"/>
    <property type="match status" value="6"/>
</dbReference>
<comment type="caution">
    <text evidence="2">The sequence shown here is derived from an EMBL/GenBank/DDBJ whole genome shotgun (WGS) entry which is preliminary data.</text>
</comment>
<dbReference type="Gene3D" id="3.30.1340.30">
    <property type="match status" value="6"/>
</dbReference>
<organism evidence="2 3">
    <name type="scientific">Candidatus Nitronereus thalassa</name>
    <dbReference type="NCBI Taxonomy" id="3020898"/>
    <lineage>
        <taxon>Bacteria</taxon>
        <taxon>Pseudomonadati</taxon>
        <taxon>Nitrospirota</taxon>
        <taxon>Nitrospiria</taxon>
        <taxon>Nitrospirales</taxon>
        <taxon>Nitrospiraceae</taxon>
        <taxon>Candidatus Nitronereus</taxon>
    </lineage>
</organism>
<sequence length="500" mass="56003">MRTFYPPYHQHEPILAWGRKNKYRLSRLLPIFLAAWVCIICQASVVSGNQSSDIADQDIMFAIEERLSKDEGVAAHHIDVIVKNGIVMATGTVDNLLAKERITQLASTFKGVRAVVNRIQVAPRRSSTDSEIKDHVEQALLDNPATELLDLHVSVQDGIVTLQGTVQSWQEQQLSLTVAKGVQGVRDTIERVQLATIPNRSDRALTHEIAQRLRYDVWIPHDSINVHVRNGKATLSGVVHSVEEKNRAGRLAWVFGITSVNTDGLQVNWEKQDPMQKSGLTQVPDDDIRQAIDQALTYDPRLSSSNIEIEVNHGTITLTGIVSNLAAKAVAEHNAKNTVGVYRVMNFLKVRPSPPATDASIENQVKAAMQRDPFLNQEALDVSVHEGRVYLEGKVPTTFRKSRAEFLASRVKGVVEVINRVHHPFRWLWKSDWEIKRDIRNALQWDSHLAPASIQVHVENGQVTLRGTVQNKEQSQLAKHIALEMGARSVRNKLETPPLH</sequence>
<dbReference type="Proteomes" id="UP001250932">
    <property type="component" value="Unassembled WGS sequence"/>
</dbReference>
<gene>
    <name evidence="2" type="ORF">PPG34_15320</name>
</gene>
<dbReference type="PANTHER" id="PTHR34606">
    <property type="entry name" value="BON DOMAIN-CONTAINING PROTEIN"/>
    <property type="match status" value="1"/>
</dbReference>
<evidence type="ECO:0000259" key="1">
    <source>
        <dbReference type="PROSITE" id="PS50914"/>
    </source>
</evidence>
<accession>A0ABU3KBP9</accession>
<evidence type="ECO:0000313" key="3">
    <source>
        <dbReference type="Proteomes" id="UP001250932"/>
    </source>
</evidence>
<dbReference type="EMBL" id="JAQOUE010000002">
    <property type="protein sequence ID" value="MDT7043723.1"/>
    <property type="molecule type" value="Genomic_DNA"/>
</dbReference>
<evidence type="ECO:0000313" key="2">
    <source>
        <dbReference type="EMBL" id="MDT7043723.1"/>
    </source>
</evidence>
<dbReference type="SMART" id="SM00749">
    <property type="entry name" value="BON"/>
    <property type="match status" value="6"/>
</dbReference>
<dbReference type="InterPro" id="IPR007055">
    <property type="entry name" value="BON_dom"/>
</dbReference>
<dbReference type="RefSeq" id="WP_313834316.1">
    <property type="nucleotide sequence ID" value="NZ_JAQOUE010000002.1"/>
</dbReference>
<dbReference type="InterPro" id="IPR014004">
    <property type="entry name" value="Transpt-assoc_nodulatn_dom_bac"/>
</dbReference>
<dbReference type="InterPro" id="IPR051686">
    <property type="entry name" value="Lipoprotein_DolP"/>
</dbReference>
<keyword evidence="3" id="KW-1185">Reference proteome</keyword>
<feature type="domain" description="BON" evidence="1">
    <location>
        <begin position="55"/>
        <end position="123"/>
    </location>
</feature>
<feature type="domain" description="BON" evidence="1">
    <location>
        <begin position="284"/>
        <end position="352"/>
    </location>
</feature>
<feature type="domain" description="BON" evidence="1">
    <location>
        <begin position="201"/>
        <end position="269"/>
    </location>
</feature>
<reference evidence="2 3" key="1">
    <citation type="journal article" date="2023" name="ISME J.">
        <title>Cultivation and genomic characterization of novel and ubiquitous marine nitrite-oxidizing bacteria from the Nitrospirales.</title>
        <authorList>
            <person name="Mueller A.J."/>
            <person name="Daebeler A."/>
            <person name="Herbold C.W."/>
            <person name="Kirkegaard R.H."/>
            <person name="Daims H."/>
        </authorList>
    </citation>
    <scope>NUCLEOTIDE SEQUENCE [LARGE SCALE GENOMIC DNA]</scope>
    <source>
        <strain evidence="2 3">EB</strain>
    </source>
</reference>